<name>D8RYZ4_SELML</name>
<gene>
    <name evidence="4" type="ORF">SELMODRAFT_27090</name>
</gene>
<dbReference type="PANTHER" id="PTHR11972:SF153">
    <property type="entry name" value="SUPEROXIDE-GENERATING NADPH OXIDASE HEAVY CHAIN SUBUNIT A"/>
    <property type="match status" value="1"/>
</dbReference>
<evidence type="ECO:0000313" key="5">
    <source>
        <dbReference type="Proteomes" id="UP000001514"/>
    </source>
</evidence>
<feature type="transmembrane region" description="Helical" evidence="2">
    <location>
        <begin position="6"/>
        <end position="24"/>
    </location>
</feature>
<protein>
    <recommendedName>
        <fullName evidence="3">FAD-binding 8 domain-containing protein</fullName>
    </recommendedName>
</protein>
<reference evidence="4 5" key="1">
    <citation type="journal article" date="2011" name="Science">
        <title>The Selaginella genome identifies genetic changes associated with the evolution of vascular plants.</title>
        <authorList>
            <person name="Banks J.A."/>
            <person name="Nishiyama T."/>
            <person name="Hasebe M."/>
            <person name="Bowman J.L."/>
            <person name="Gribskov M."/>
            <person name="dePamphilis C."/>
            <person name="Albert V.A."/>
            <person name="Aono N."/>
            <person name="Aoyama T."/>
            <person name="Ambrose B.A."/>
            <person name="Ashton N.W."/>
            <person name="Axtell M.J."/>
            <person name="Barker E."/>
            <person name="Barker M.S."/>
            <person name="Bennetzen J.L."/>
            <person name="Bonawitz N.D."/>
            <person name="Chapple C."/>
            <person name="Cheng C."/>
            <person name="Correa L.G."/>
            <person name="Dacre M."/>
            <person name="DeBarry J."/>
            <person name="Dreyer I."/>
            <person name="Elias M."/>
            <person name="Engstrom E.M."/>
            <person name="Estelle M."/>
            <person name="Feng L."/>
            <person name="Finet C."/>
            <person name="Floyd S.K."/>
            <person name="Frommer W.B."/>
            <person name="Fujita T."/>
            <person name="Gramzow L."/>
            <person name="Gutensohn M."/>
            <person name="Harholt J."/>
            <person name="Hattori M."/>
            <person name="Heyl A."/>
            <person name="Hirai T."/>
            <person name="Hiwatashi Y."/>
            <person name="Ishikawa M."/>
            <person name="Iwata M."/>
            <person name="Karol K.G."/>
            <person name="Koehler B."/>
            <person name="Kolukisaoglu U."/>
            <person name="Kubo M."/>
            <person name="Kurata T."/>
            <person name="Lalonde S."/>
            <person name="Li K."/>
            <person name="Li Y."/>
            <person name="Litt A."/>
            <person name="Lyons E."/>
            <person name="Manning G."/>
            <person name="Maruyama T."/>
            <person name="Michael T.P."/>
            <person name="Mikami K."/>
            <person name="Miyazaki S."/>
            <person name="Morinaga S."/>
            <person name="Murata T."/>
            <person name="Mueller-Roeber B."/>
            <person name="Nelson D.R."/>
            <person name="Obara M."/>
            <person name="Oguri Y."/>
            <person name="Olmstead R.G."/>
            <person name="Onodera N."/>
            <person name="Petersen B.L."/>
            <person name="Pils B."/>
            <person name="Prigge M."/>
            <person name="Rensing S.A."/>
            <person name="Riano-Pachon D.M."/>
            <person name="Roberts A.W."/>
            <person name="Sato Y."/>
            <person name="Scheller H.V."/>
            <person name="Schulz B."/>
            <person name="Schulz C."/>
            <person name="Shakirov E.V."/>
            <person name="Shibagaki N."/>
            <person name="Shinohara N."/>
            <person name="Shippen D.E."/>
            <person name="Soerensen I."/>
            <person name="Sotooka R."/>
            <person name="Sugimoto N."/>
            <person name="Sugita M."/>
            <person name="Sumikawa N."/>
            <person name="Tanurdzic M."/>
            <person name="Theissen G."/>
            <person name="Ulvskov P."/>
            <person name="Wakazuki S."/>
            <person name="Weng J.K."/>
            <person name="Willats W.W."/>
            <person name="Wipf D."/>
            <person name="Wolf P.G."/>
            <person name="Yang L."/>
            <person name="Zimmer A.D."/>
            <person name="Zhu Q."/>
            <person name="Mitros T."/>
            <person name="Hellsten U."/>
            <person name="Loque D."/>
            <person name="Otillar R."/>
            <person name="Salamov A."/>
            <person name="Schmutz J."/>
            <person name="Shapiro H."/>
            <person name="Lindquist E."/>
            <person name="Lucas S."/>
            <person name="Rokhsar D."/>
            <person name="Grigoriev I.V."/>
        </authorList>
    </citation>
    <scope>NUCLEOTIDE SEQUENCE [LARGE SCALE GENOMIC DNA]</scope>
</reference>
<dbReference type="SUPFAM" id="SSF63380">
    <property type="entry name" value="Riboflavin synthase domain-like"/>
    <property type="match status" value="1"/>
</dbReference>
<dbReference type="Pfam" id="PF08022">
    <property type="entry name" value="FAD_binding_8"/>
    <property type="match status" value="1"/>
</dbReference>
<dbReference type="InterPro" id="IPR017938">
    <property type="entry name" value="Riboflavin_synthase-like_b-brl"/>
</dbReference>
<evidence type="ECO:0000259" key="3">
    <source>
        <dbReference type="Pfam" id="PF08022"/>
    </source>
</evidence>
<keyword evidence="2" id="KW-0812">Transmembrane</keyword>
<dbReference type="PANTHER" id="PTHR11972">
    <property type="entry name" value="NADPH OXIDASE"/>
    <property type="match status" value="1"/>
</dbReference>
<feature type="non-terminal residue" evidence="4">
    <location>
        <position position="137"/>
    </location>
</feature>
<evidence type="ECO:0000256" key="2">
    <source>
        <dbReference type="SAM" id="Phobius"/>
    </source>
</evidence>
<dbReference type="InterPro" id="IPR050369">
    <property type="entry name" value="RBOH/FRE"/>
</dbReference>
<organism evidence="5">
    <name type="scientific">Selaginella moellendorffii</name>
    <name type="common">Spikemoss</name>
    <dbReference type="NCBI Taxonomy" id="88036"/>
    <lineage>
        <taxon>Eukaryota</taxon>
        <taxon>Viridiplantae</taxon>
        <taxon>Streptophyta</taxon>
        <taxon>Embryophyta</taxon>
        <taxon>Tracheophyta</taxon>
        <taxon>Lycopodiopsida</taxon>
        <taxon>Selaginellales</taxon>
        <taxon>Selaginellaceae</taxon>
        <taxon>Selaginella</taxon>
    </lineage>
</organism>
<proteinExistence type="predicted"/>
<dbReference type="InterPro" id="IPR013112">
    <property type="entry name" value="FAD-bd_8"/>
</dbReference>
<dbReference type="GO" id="GO:0016491">
    <property type="term" value="F:oxidoreductase activity"/>
    <property type="evidence" value="ECO:0007669"/>
    <property type="project" value="UniProtKB-KW"/>
</dbReference>
<dbReference type="HOGENOM" id="CLU_1870470_0_0_1"/>
<accession>D8RYZ4</accession>
<dbReference type="eggNOG" id="KOG0039">
    <property type="taxonomic scope" value="Eukaryota"/>
</dbReference>
<keyword evidence="1" id="KW-0560">Oxidoreductase</keyword>
<keyword evidence="5" id="KW-1185">Reference proteome</keyword>
<dbReference type="AlphaFoldDB" id="D8RYZ4"/>
<evidence type="ECO:0000313" key="4">
    <source>
        <dbReference type="EMBL" id="EFJ22658.1"/>
    </source>
</evidence>
<dbReference type="Gene3D" id="2.40.30.10">
    <property type="entry name" value="Translation factors"/>
    <property type="match status" value="1"/>
</dbReference>
<dbReference type="InParanoid" id="D8RYZ4"/>
<feature type="domain" description="FAD-binding 8" evidence="3">
    <location>
        <begin position="63"/>
        <end position="136"/>
    </location>
</feature>
<dbReference type="STRING" id="88036.D8RYZ4"/>
<dbReference type="Proteomes" id="UP000001514">
    <property type="component" value="Unassembled WGS sequence"/>
</dbReference>
<evidence type="ECO:0000256" key="1">
    <source>
        <dbReference type="ARBA" id="ARBA00023002"/>
    </source>
</evidence>
<dbReference type="EMBL" id="GL377595">
    <property type="protein sequence ID" value="EFJ22658.1"/>
    <property type="molecule type" value="Genomic_DNA"/>
</dbReference>
<feature type="non-terminal residue" evidence="4">
    <location>
        <position position="1"/>
    </location>
</feature>
<keyword evidence="2" id="KW-1133">Transmembrane helix</keyword>
<keyword evidence="2" id="KW-0472">Membrane</keyword>
<dbReference type="Gramene" id="EFJ22658">
    <property type="protein sequence ID" value="EFJ22658"/>
    <property type="gene ID" value="SELMODRAFT_27090"/>
</dbReference>
<sequence length="137" mass="16008">WYSHHLIVLVYGLLIVHSIVLFLARDWRENTVNTFLLLRVSFIVKVNKVGSFQVLLDRSFFNDVSFTQENVLALYMTKPPGFRYQSAMYLFLQGPAVSPFEWHPFSRTSALGDEYVSVHIRSLGDWTPERMKMFSQV</sequence>
<dbReference type="KEGG" id="smo:SELMODRAFT_27090"/>